<evidence type="ECO:0000256" key="2">
    <source>
        <dbReference type="ARBA" id="ARBA00006275"/>
    </source>
</evidence>
<evidence type="ECO:0000256" key="5">
    <source>
        <dbReference type="ARBA" id="ARBA00023237"/>
    </source>
</evidence>
<comment type="similarity">
    <text evidence="2">Belongs to the SusD family.</text>
</comment>
<evidence type="ECO:0000313" key="10">
    <source>
        <dbReference type="Proteomes" id="UP001549749"/>
    </source>
</evidence>
<dbReference type="RefSeq" id="WP_354660221.1">
    <property type="nucleotide sequence ID" value="NZ_JBEXAC010000001.1"/>
</dbReference>
<feature type="chain" id="PRO_5047497909" evidence="6">
    <location>
        <begin position="20"/>
        <end position="596"/>
    </location>
</feature>
<dbReference type="InterPro" id="IPR033985">
    <property type="entry name" value="SusD-like_N"/>
</dbReference>
<evidence type="ECO:0000259" key="7">
    <source>
        <dbReference type="Pfam" id="PF07980"/>
    </source>
</evidence>
<dbReference type="Proteomes" id="UP001549749">
    <property type="component" value="Unassembled WGS sequence"/>
</dbReference>
<proteinExistence type="inferred from homology"/>
<keyword evidence="4" id="KW-0472">Membrane</keyword>
<evidence type="ECO:0000256" key="1">
    <source>
        <dbReference type="ARBA" id="ARBA00004442"/>
    </source>
</evidence>
<dbReference type="SUPFAM" id="SSF48452">
    <property type="entry name" value="TPR-like"/>
    <property type="match status" value="1"/>
</dbReference>
<evidence type="ECO:0000313" key="9">
    <source>
        <dbReference type="EMBL" id="MET6997586.1"/>
    </source>
</evidence>
<dbReference type="EMBL" id="JBEXAC010000001">
    <property type="protein sequence ID" value="MET6997586.1"/>
    <property type="molecule type" value="Genomic_DNA"/>
</dbReference>
<feature type="signal peptide" evidence="6">
    <location>
        <begin position="1"/>
        <end position="19"/>
    </location>
</feature>
<evidence type="ECO:0000256" key="6">
    <source>
        <dbReference type="SAM" id="SignalP"/>
    </source>
</evidence>
<keyword evidence="3 6" id="KW-0732">Signal</keyword>
<gene>
    <name evidence="9" type="ORF">ABR189_09415</name>
</gene>
<dbReference type="Gene3D" id="1.25.40.390">
    <property type="match status" value="1"/>
</dbReference>
<sequence>MKCYTYFFLAMLIAVTSCSKNFLDKSPDEDITIEAAFEKRTYAEAFLTDIYAGLPLGIYFTDMGEPNPFIIASDEMNVPWPEKFSKLMNKGSWNAYNVNGQIWKNMYEGIRKANIFLKHIPITPIDNEFTTAIRDHWIGEALFLRAYYHYNLVRIYGGVPIMDYAAGIADDFTQYKRAPLDSCINFILRECDRVITLLPMTLESDRLLGRPTAAAALALKARLLLQRASPIWNGNSDYAAFTDKEGTKLFPETHDAQKWTLAAAAAKECIDKCEAAGYELFKKYTDPVKNYQQLFIENNNSEVLFARNCGRDGWMEKCAFPGSLGGWNGWNPTQAQVDAYEMDNGLAPITGYTADGSPIINTASGYQEAGFATDAMAGRWMAGVRNMYVHRDPRFYASINFNGAFFIDRQLQFWQTGADGRGNAGRDYNTTGYLVKKFLDPTSVIAQGKFSLKTWIFFRLGEMYLNYAEALNEAAGPVADVYKYVNAIRTRAGMPELPTGLNATQMRARIRQERRIELSYESHRFFDCHRWKTAAQTDNAEVYGMNVSAGNSLQDEAYYKRTLIEKRVFNAPTHYLFPIPQGEIDRSPNLIQNPGW</sequence>
<dbReference type="Pfam" id="PF07980">
    <property type="entry name" value="SusD_RagB"/>
    <property type="match status" value="1"/>
</dbReference>
<protein>
    <submittedName>
        <fullName evidence="9">RagB/SusD family nutrient uptake outer membrane protein</fullName>
    </submittedName>
</protein>
<dbReference type="InterPro" id="IPR011990">
    <property type="entry name" value="TPR-like_helical_dom_sf"/>
</dbReference>
<comment type="subcellular location">
    <subcellularLocation>
        <location evidence="1">Cell outer membrane</location>
    </subcellularLocation>
</comment>
<name>A0ABV2T3G3_9BACT</name>
<evidence type="ECO:0000256" key="4">
    <source>
        <dbReference type="ARBA" id="ARBA00023136"/>
    </source>
</evidence>
<accession>A0ABV2T3G3</accession>
<keyword evidence="5" id="KW-0998">Cell outer membrane</keyword>
<dbReference type="Pfam" id="PF14322">
    <property type="entry name" value="SusD-like_3"/>
    <property type="match status" value="1"/>
</dbReference>
<organism evidence="9 10">
    <name type="scientific">Chitinophaga defluvii</name>
    <dbReference type="NCBI Taxonomy" id="3163343"/>
    <lineage>
        <taxon>Bacteria</taxon>
        <taxon>Pseudomonadati</taxon>
        <taxon>Bacteroidota</taxon>
        <taxon>Chitinophagia</taxon>
        <taxon>Chitinophagales</taxon>
        <taxon>Chitinophagaceae</taxon>
        <taxon>Chitinophaga</taxon>
    </lineage>
</organism>
<comment type="caution">
    <text evidence="9">The sequence shown here is derived from an EMBL/GenBank/DDBJ whole genome shotgun (WGS) entry which is preliminary data.</text>
</comment>
<feature type="domain" description="SusD-like N-terminal" evidence="8">
    <location>
        <begin position="22"/>
        <end position="225"/>
    </location>
</feature>
<dbReference type="InterPro" id="IPR012944">
    <property type="entry name" value="SusD_RagB_dom"/>
</dbReference>
<reference evidence="9 10" key="1">
    <citation type="submission" date="2024-06" db="EMBL/GenBank/DDBJ databases">
        <title>Chitinophaga defluvii sp. nov., isolated from municipal sewage.</title>
        <authorList>
            <person name="Zhang L."/>
        </authorList>
    </citation>
    <scope>NUCLEOTIDE SEQUENCE [LARGE SCALE GENOMIC DNA]</scope>
    <source>
        <strain evidence="9 10">H8</strain>
    </source>
</reference>
<dbReference type="PROSITE" id="PS51257">
    <property type="entry name" value="PROKAR_LIPOPROTEIN"/>
    <property type="match status" value="1"/>
</dbReference>
<evidence type="ECO:0000256" key="3">
    <source>
        <dbReference type="ARBA" id="ARBA00022729"/>
    </source>
</evidence>
<keyword evidence="10" id="KW-1185">Reference proteome</keyword>
<feature type="domain" description="RagB/SusD" evidence="7">
    <location>
        <begin position="320"/>
        <end position="596"/>
    </location>
</feature>
<evidence type="ECO:0000259" key="8">
    <source>
        <dbReference type="Pfam" id="PF14322"/>
    </source>
</evidence>